<dbReference type="KEGG" id="mbe:MBM_08313"/>
<dbReference type="OrthoDB" id="3913322at2759"/>
<dbReference type="Pfam" id="PF19271">
    <property type="entry name" value="Nis1"/>
    <property type="match status" value="1"/>
</dbReference>
<evidence type="ECO:0008006" key="4">
    <source>
        <dbReference type="Google" id="ProtNLM"/>
    </source>
</evidence>
<dbReference type="GeneID" id="18764248"/>
<dbReference type="Proteomes" id="UP000006753">
    <property type="component" value="Unassembled WGS sequence"/>
</dbReference>
<name>K1W8S6_MARBU</name>
<feature type="signal peptide" evidence="1">
    <location>
        <begin position="1"/>
        <end position="23"/>
    </location>
</feature>
<organism evidence="2 3">
    <name type="scientific">Marssonina brunnea f. sp. multigermtubi (strain MB_m1)</name>
    <name type="common">Marssonina leaf spot fungus</name>
    <dbReference type="NCBI Taxonomy" id="1072389"/>
    <lineage>
        <taxon>Eukaryota</taxon>
        <taxon>Fungi</taxon>
        <taxon>Dikarya</taxon>
        <taxon>Ascomycota</taxon>
        <taxon>Pezizomycotina</taxon>
        <taxon>Leotiomycetes</taxon>
        <taxon>Helotiales</taxon>
        <taxon>Drepanopezizaceae</taxon>
        <taxon>Drepanopeziza</taxon>
    </lineage>
</organism>
<protein>
    <recommendedName>
        <fullName evidence="4">Secreted protein NIS1</fullName>
    </recommendedName>
</protein>
<keyword evidence="1" id="KW-0732">Signal</keyword>
<sequence length="151" mass="15466">MRFSTATISSALTALTFLVPANARIAGVAAPAVIAPGTPFVVQLLTENYIQTVYDVSAAFGLSPAPGYQGALGTTIGSVYIGPGKSNILEPLNFTVSIDSDTIYGQKTLTAAVMSLYGVSSSPALTGFNVTVTVGKETSTDYVQSSGSIVF</sequence>
<evidence type="ECO:0000313" key="2">
    <source>
        <dbReference type="EMBL" id="EKD13595.1"/>
    </source>
</evidence>
<dbReference type="HOGENOM" id="CLU_138726_0_0_1"/>
<dbReference type="InterPro" id="IPR045469">
    <property type="entry name" value="Nis1"/>
</dbReference>
<dbReference type="AlphaFoldDB" id="K1W8S6"/>
<proteinExistence type="predicted"/>
<dbReference type="OMA" id="SFYLGPE"/>
<dbReference type="RefSeq" id="XP_007296202.1">
    <property type="nucleotide sequence ID" value="XM_007296140.1"/>
</dbReference>
<feature type="chain" id="PRO_5003854271" description="Secreted protein NIS1" evidence="1">
    <location>
        <begin position="24"/>
        <end position="151"/>
    </location>
</feature>
<keyword evidence="3" id="KW-1185">Reference proteome</keyword>
<accession>K1W8S6</accession>
<evidence type="ECO:0000313" key="3">
    <source>
        <dbReference type="Proteomes" id="UP000006753"/>
    </source>
</evidence>
<dbReference type="InParanoid" id="K1W8S6"/>
<reference evidence="2 3" key="1">
    <citation type="journal article" date="2012" name="BMC Genomics">
        <title>Sequencing the genome of Marssonina brunnea reveals fungus-poplar co-evolution.</title>
        <authorList>
            <person name="Zhu S."/>
            <person name="Cao Y.-Z."/>
            <person name="Jiang C."/>
            <person name="Tan B.-Y."/>
            <person name="Wang Z."/>
            <person name="Feng S."/>
            <person name="Zhang L."/>
            <person name="Su X.-H."/>
            <person name="Brejova B."/>
            <person name="Vinar T."/>
            <person name="Xu M."/>
            <person name="Wang M.-X."/>
            <person name="Zhang S.-G."/>
            <person name="Huang M.-R."/>
            <person name="Wu R."/>
            <person name="Zhou Y."/>
        </authorList>
    </citation>
    <scope>NUCLEOTIDE SEQUENCE [LARGE SCALE GENOMIC DNA]</scope>
    <source>
        <strain evidence="2 3">MB_m1</strain>
    </source>
</reference>
<gene>
    <name evidence="2" type="ORF">MBM_08313</name>
</gene>
<dbReference type="eggNOG" id="ENOG502S8NB">
    <property type="taxonomic scope" value="Eukaryota"/>
</dbReference>
<evidence type="ECO:0000256" key="1">
    <source>
        <dbReference type="SAM" id="SignalP"/>
    </source>
</evidence>
<dbReference type="EMBL" id="JH921449">
    <property type="protein sequence ID" value="EKD13595.1"/>
    <property type="molecule type" value="Genomic_DNA"/>
</dbReference>